<name>X1KXM6_9ZZZZ</name>
<evidence type="ECO:0000313" key="1">
    <source>
        <dbReference type="EMBL" id="GAH98390.1"/>
    </source>
</evidence>
<sequence length="92" mass="10618">MSKHLKDAEDFAPKWYQETFDIVQKNPRPSSLIIMGVLLVAKKHTLAALTLIKEKHLLSAQVILRVLFELHINLHWVMCDIKSKTKGNDKKI</sequence>
<organism evidence="1">
    <name type="scientific">marine sediment metagenome</name>
    <dbReference type="NCBI Taxonomy" id="412755"/>
    <lineage>
        <taxon>unclassified sequences</taxon>
        <taxon>metagenomes</taxon>
        <taxon>ecological metagenomes</taxon>
    </lineage>
</organism>
<protein>
    <submittedName>
        <fullName evidence="1">Uncharacterized protein</fullName>
    </submittedName>
</protein>
<dbReference type="EMBL" id="BARU01047328">
    <property type="protein sequence ID" value="GAH98390.1"/>
    <property type="molecule type" value="Genomic_DNA"/>
</dbReference>
<feature type="non-terminal residue" evidence="1">
    <location>
        <position position="92"/>
    </location>
</feature>
<proteinExistence type="predicted"/>
<accession>X1KXM6</accession>
<comment type="caution">
    <text evidence="1">The sequence shown here is derived from an EMBL/GenBank/DDBJ whole genome shotgun (WGS) entry which is preliminary data.</text>
</comment>
<gene>
    <name evidence="1" type="ORF">S03H2_70963</name>
</gene>
<dbReference type="AlphaFoldDB" id="X1KXM6"/>
<reference evidence="1" key="1">
    <citation type="journal article" date="2014" name="Front. Microbiol.">
        <title>High frequency of phylogenetically diverse reductive dehalogenase-homologous genes in deep subseafloor sedimentary metagenomes.</title>
        <authorList>
            <person name="Kawai M."/>
            <person name="Futagami T."/>
            <person name="Toyoda A."/>
            <person name="Takaki Y."/>
            <person name="Nishi S."/>
            <person name="Hori S."/>
            <person name="Arai W."/>
            <person name="Tsubouchi T."/>
            <person name="Morono Y."/>
            <person name="Uchiyama I."/>
            <person name="Ito T."/>
            <person name="Fujiyama A."/>
            <person name="Inagaki F."/>
            <person name="Takami H."/>
        </authorList>
    </citation>
    <scope>NUCLEOTIDE SEQUENCE</scope>
    <source>
        <strain evidence="1">Expedition CK06-06</strain>
    </source>
</reference>